<evidence type="ECO:0000313" key="3">
    <source>
        <dbReference type="EMBL" id="KJY51717.1"/>
    </source>
</evidence>
<dbReference type="PANTHER" id="PTHR40588">
    <property type="entry name" value="MRNA INTERFERASE TOXIN YAFQ"/>
    <property type="match status" value="1"/>
</dbReference>
<sequence>MYEFAYTQKYLRDVKKIKKKHFDLSKLYQVLDDLADYNSALLKRKYRNHQLKGRWSTYEELHVDADWLLVYKRDKNRMILTLMTTGSHDQTL</sequence>
<keyword evidence="4" id="KW-1185">Reference proteome</keyword>
<name>A0A0F4KYL9_9BIFI</name>
<feature type="active site" description="Proton donor" evidence="2">
    <location>
        <position position="88"/>
    </location>
</feature>
<dbReference type="InterPro" id="IPR007712">
    <property type="entry name" value="RelE/ParE_toxin"/>
</dbReference>
<dbReference type="NCBIfam" id="TIGR02385">
    <property type="entry name" value="RelE_StbE"/>
    <property type="match status" value="1"/>
</dbReference>
<organism evidence="3 4">
    <name type="scientific">Bifidobacterium mellis</name>
    <dbReference type="NCBI Taxonomy" id="1293823"/>
    <lineage>
        <taxon>Bacteria</taxon>
        <taxon>Bacillati</taxon>
        <taxon>Actinomycetota</taxon>
        <taxon>Actinomycetes</taxon>
        <taxon>Bifidobacteriales</taxon>
        <taxon>Bifidobacteriaceae</taxon>
        <taxon>Bifidobacterium</taxon>
    </lineage>
</organism>
<dbReference type="GO" id="GO:0004521">
    <property type="term" value="F:RNA endonuclease activity"/>
    <property type="evidence" value="ECO:0007669"/>
    <property type="project" value="TreeGrafter"/>
</dbReference>
<dbReference type="PIRSF" id="PIRSF006156">
    <property type="entry name" value="YafQ"/>
    <property type="match status" value="1"/>
</dbReference>
<dbReference type="RefSeq" id="WP_045935195.1">
    <property type="nucleotide sequence ID" value="NZ_KQ033885.1"/>
</dbReference>
<dbReference type="PATRIC" id="fig|1684.5.peg.559"/>
<dbReference type="InterPro" id="IPR004386">
    <property type="entry name" value="Toxin_YafQ-like"/>
</dbReference>
<evidence type="ECO:0000256" key="2">
    <source>
        <dbReference type="PIRSR" id="PIRSR006156-1"/>
    </source>
</evidence>
<proteinExistence type="predicted"/>
<dbReference type="AlphaFoldDB" id="A0A0F4KYL9"/>
<dbReference type="EMBL" id="JWMF01000004">
    <property type="protein sequence ID" value="KJY51717.1"/>
    <property type="molecule type" value="Genomic_DNA"/>
</dbReference>
<dbReference type="Pfam" id="PF15738">
    <property type="entry name" value="YafQ_toxin"/>
    <property type="match status" value="1"/>
</dbReference>
<reference evidence="3 4" key="1">
    <citation type="submission" date="2014-12" db="EMBL/GenBank/DDBJ databases">
        <title>Comparative genomics of the lactic acid bacteria isolated from the honey bee gut.</title>
        <authorList>
            <person name="Ellegaard K.M."/>
            <person name="Tamarit D."/>
            <person name="Javelind E."/>
            <person name="Olofsson T."/>
            <person name="Andersson S.G."/>
            <person name="Vasquez A."/>
        </authorList>
    </citation>
    <scope>NUCLEOTIDE SEQUENCE [LARGE SCALE GENOMIC DNA]</scope>
    <source>
        <strain evidence="3 4">Bin7</strain>
    </source>
</reference>
<keyword evidence="1" id="KW-1277">Toxin-antitoxin system</keyword>
<dbReference type="GO" id="GO:0006415">
    <property type="term" value="P:translational termination"/>
    <property type="evidence" value="ECO:0007669"/>
    <property type="project" value="TreeGrafter"/>
</dbReference>
<dbReference type="Gene3D" id="3.30.2310.20">
    <property type="entry name" value="RelE-like"/>
    <property type="match status" value="1"/>
</dbReference>
<dbReference type="InterPro" id="IPR035093">
    <property type="entry name" value="RelE/ParE_toxin_dom_sf"/>
</dbReference>
<evidence type="ECO:0000313" key="4">
    <source>
        <dbReference type="Proteomes" id="UP000033567"/>
    </source>
</evidence>
<dbReference type="GO" id="GO:0006402">
    <property type="term" value="P:mRNA catabolic process"/>
    <property type="evidence" value="ECO:0007669"/>
    <property type="project" value="TreeGrafter"/>
</dbReference>
<gene>
    <name evidence="3" type="ORF">JF70_05310</name>
</gene>
<dbReference type="PANTHER" id="PTHR40588:SF1">
    <property type="entry name" value="MRNA INTERFERASE TOXIN YAFQ"/>
    <property type="match status" value="1"/>
</dbReference>
<comment type="caution">
    <text evidence="3">The sequence shown here is derived from an EMBL/GenBank/DDBJ whole genome shotgun (WGS) entry which is preliminary data.</text>
</comment>
<accession>A0A0F4KYL9</accession>
<evidence type="ECO:0000256" key="1">
    <source>
        <dbReference type="ARBA" id="ARBA00022649"/>
    </source>
</evidence>
<protein>
    <submittedName>
        <fullName evidence="3">Addiction module toxin, RelE/StbE family</fullName>
    </submittedName>
</protein>
<dbReference type="SUPFAM" id="SSF143011">
    <property type="entry name" value="RelE-like"/>
    <property type="match status" value="1"/>
</dbReference>
<dbReference type="Proteomes" id="UP000033567">
    <property type="component" value="Unassembled WGS sequence"/>
</dbReference>